<dbReference type="RefSeq" id="WP_126401423.1">
    <property type="nucleotide sequence ID" value="NZ_AP018907.1"/>
</dbReference>
<dbReference type="Proteomes" id="UP000266934">
    <property type="component" value="Chromosome"/>
</dbReference>
<dbReference type="InterPro" id="IPR022532">
    <property type="entry name" value="DUF3696"/>
</dbReference>
<evidence type="ECO:0008006" key="6">
    <source>
        <dbReference type="Google" id="ProtNLM"/>
    </source>
</evidence>
<reference evidence="4 5" key="1">
    <citation type="submission" date="2018-08" db="EMBL/GenBank/DDBJ databases">
        <title>Complete genome sequencing of Blastochloris tepida GI.</title>
        <authorList>
            <person name="Tsukatani Y."/>
            <person name="Mori H."/>
        </authorList>
    </citation>
    <scope>NUCLEOTIDE SEQUENCE [LARGE SCALE GENOMIC DNA]</scope>
    <source>
        <strain evidence="4 5">GI</strain>
    </source>
</reference>
<dbReference type="GO" id="GO:0005524">
    <property type="term" value="F:ATP binding"/>
    <property type="evidence" value="ECO:0007669"/>
    <property type="project" value="InterPro"/>
</dbReference>
<dbReference type="InterPro" id="IPR041685">
    <property type="entry name" value="AAA_GajA/Old/RecF-like"/>
</dbReference>
<feature type="domain" description="DUF3696" evidence="1">
    <location>
        <begin position="393"/>
        <end position="437"/>
    </location>
</feature>
<dbReference type="InterPro" id="IPR003959">
    <property type="entry name" value="ATPase_AAA_core"/>
</dbReference>
<dbReference type="PANTHER" id="PTHR43581:SF2">
    <property type="entry name" value="EXCINUCLEASE ATPASE SUBUNIT"/>
    <property type="match status" value="1"/>
</dbReference>
<dbReference type="KEGG" id="blag:BLTE_29900"/>
<dbReference type="Gene3D" id="3.40.50.300">
    <property type="entry name" value="P-loop containing nucleotide triphosphate hydrolases"/>
    <property type="match status" value="1"/>
</dbReference>
<dbReference type="GO" id="GO:0016887">
    <property type="term" value="F:ATP hydrolysis activity"/>
    <property type="evidence" value="ECO:0007669"/>
    <property type="project" value="InterPro"/>
</dbReference>
<dbReference type="Pfam" id="PF13175">
    <property type="entry name" value="AAA_15"/>
    <property type="match status" value="1"/>
</dbReference>
<dbReference type="SUPFAM" id="SSF52540">
    <property type="entry name" value="P-loop containing nucleoside triphosphate hydrolases"/>
    <property type="match status" value="1"/>
</dbReference>
<dbReference type="EMBL" id="AP018907">
    <property type="protein sequence ID" value="BBF94305.1"/>
    <property type="molecule type" value="Genomic_DNA"/>
</dbReference>
<accession>A0A348G422</accession>
<feature type="domain" description="ATPase AAA-type core" evidence="3">
    <location>
        <begin position="297"/>
        <end position="379"/>
    </location>
</feature>
<dbReference type="Pfam" id="PF13304">
    <property type="entry name" value="AAA_21"/>
    <property type="match status" value="1"/>
</dbReference>
<dbReference type="PIRSF" id="PIRSF034888">
    <property type="entry name" value="P-loop_UCP034888"/>
    <property type="match status" value="1"/>
</dbReference>
<gene>
    <name evidence="4" type="ORF">BLTE_29900</name>
</gene>
<evidence type="ECO:0000313" key="5">
    <source>
        <dbReference type="Proteomes" id="UP000266934"/>
    </source>
</evidence>
<evidence type="ECO:0000259" key="1">
    <source>
        <dbReference type="Pfam" id="PF12476"/>
    </source>
</evidence>
<dbReference type="AlphaFoldDB" id="A0A348G422"/>
<feature type="domain" description="Endonuclease GajA/Old nuclease/RecF-like AAA" evidence="2">
    <location>
        <begin position="1"/>
        <end position="126"/>
    </location>
</feature>
<dbReference type="InterPro" id="IPR027417">
    <property type="entry name" value="P-loop_NTPase"/>
</dbReference>
<evidence type="ECO:0000259" key="3">
    <source>
        <dbReference type="Pfam" id="PF13304"/>
    </source>
</evidence>
<dbReference type="PANTHER" id="PTHR43581">
    <property type="entry name" value="ATP/GTP PHOSPHATASE"/>
    <property type="match status" value="1"/>
</dbReference>
<dbReference type="InterPro" id="IPR051396">
    <property type="entry name" value="Bact_Antivir_Def_Nuclease"/>
</dbReference>
<evidence type="ECO:0000313" key="4">
    <source>
        <dbReference type="EMBL" id="BBF94305.1"/>
    </source>
</evidence>
<keyword evidence="5" id="KW-1185">Reference proteome</keyword>
<sequence>MLARLRFTNFKTWAEADLPLGNVTGLFGTNSSGKTSILQFLLMLKQTKQATDRAISLELNGPLVQLGTIKDAIHQHDEDKAVEFSIGFELKSELALQDVRGSRSTDLVKSKSLEIRSEVIVQQMAPLAKRLTYCLGTAEFSLLPRPGSDGKFELAAAGVPDFEFVRTLGRPWALPGPVKTYAFPDQARTYFQNASFLSELEAAYEAEMDRIFYLGPLRNYPQRDYLWARSRPSDVGLRGEKAIDAILAATEANETRNLKPKAHLKSFQEMIAYWLREMGLIHAFKVEEIAPGSNRWQARVTTRPGGTQVLLTDVGFGVSQVLPVITLLYYVPEGSTVILEQPEIHLHPLAQAELADVILNVATHRRVQVIVESHSEHLLLRLQRRIAEEKASAKDVKLYFCRAEKERSIAEPLNLDMLGNILNWPDKFMGDAFTETAQAELARLKRMKAAE</sequence>
<name>A0A348G422_9HYPH</name>
<dbReference type="OrthoDB" id="3322489at2"/>
<dbReference type="InterPro" id="IPR014592">
    <property type="entry name" value="P-loop_UCP034888"/>
</dbReference>
<protein>
    <recommendedName>
        <fullName evidence="6">DUF3696 domain-containing protein</fullName>
    </recommendedName>
</protein>
<dbReference type="Pfam" id="PF12476">
    <property type="entry name" value="DUF3696"/>
    <property type="match status" value="1"/>
</dbReference>
<proteinExistence type="predicted"/>
<evidence type="ECO:0000259" key="2">
    <source>
        <dbReference type="Pfam" id="PF13175"/>
    </source>
</evidence>
<organism evidence="4 5">
    <name type="scientific">Blastochloris tepida</name>
    <dbReference type="NCBI Taxonomy" id="2233851"/>
    <lineage>
        <taxon>Bacteria</taxon>
        <taxon>Pseudomonadati</taxon>
        <taxon>Pseudomonadota</taxon>
        <taxon>Alphaproteobacteria</taxon>
        <taxon>Hyphomicrobiales</taxon>
        <taxon>Blastochloridaceae</taxon>
        <taxon>Blastochloris</taxon>
    </lineage>
</organism>